<dbReference type="SUPFAM" id="SSF55486">
    <property type="entry name" value="Metalloproteases ('zincins'), catalytic domain"/>
    <property type="match status" value="1"/>
</dbReference>
<dbReference type="InterPro" id="IPR024079">
    <property type="entry name" value="MetalloPept_cat_dom_sf"/>
</dbReference>
<evidence type="ECO:0000256" key="4">
    <source>
        <dbReference type="ARBA" id="ARBA00023065"/>
    </source>
</evidence>
<dbReference type="PANTHER" id="PTHR11878">
    <property type="entry name" value="SODIUM/CALCIUM EXCHANGER"/>
    <property type="match status" value="1"/>
</dbReference>
<feature type="domain" description="Calx-beta" evidence="6">
    <location>
        <begin position="285"/>
        <end position="374"/>
    </location>
</feature>
<comment type="caution">
    <text evidence="7">The sequence shown here is derived from an EMBL/GenBank/DDBJ whole genome shotgun (WGS) entry which is preliminary data.</text>
</comment>
<protein>
    <recommendedName>
        <fullName evidence="6">Calx-beta domain-containing protein</fullName>
    </recommendedName>
</protein>
<evidence type="ECO:0000256" key="2">
    <source>
        <dbReference type="ARBA" id="ARBA00022737"/>
    </source>
</evidence>
<evidence type="ECO:0000256" key="5">
    <source>
        <dbReference type="SAM" id="SignalP"/>
    </source>
</evidence>
<accession>A0ABS8GEA9</accession>
<evidence type="ECO:0000313" key="8">
    <source>
        <dbReference type="Proteomes" id="UP001520878"/>
    </source>
</evidence>
<organism evidence="7 8">
    <name type="scientific">Fluctibacter halophilus</name>
    <dbReference type="NCBI Taxonomy" id="226011"/>
    <lineage>
        <taxon>Bacteria</taxon>
        <taxon>Pseudomonadati</taxon>
        <taxon>Pseudomonadota</taxon>
        <taxon>Gammaproteobacteria</taxon>
        <taxon>Alteromonadales</taxon>
        <taxon>Alteromonadaceae</taxon>
        <taxon>Fluctibacter</taxon>
    </lineage>
</organism>
<keyword evidence="8" id="KW-1185">Reference proteome</keyword>
<dbReference type="Pfam" id="PF13688">
    <property type="entry name" value="Reprolysin_5"/>
    <property type="match status" value="1"/>
</dbReference>
<dbReference type="RefSeq" id="WP_229162701.1">
    <property type="nucleotide sequence ID" value="NZ_JAJEWP010000007.1"/>
</dbReference>
<name>A0ABS8GEA9_9ALTE</name>
<sequence>MTKTAFFIALFCILPFQSNMASTRVSKDTGPLQAEDLYKRYAQIKGVKRKITPRTDDNQLRYVDILVLYTAELASSTSRETLQSYLEIQTGFANLALENHGIPLRRRIVAVEPLLFEDNGDPSLQGFYQRVLSDTQRYDQMERFSADSLLVLRARQGGSYCGWASIQGTVAVMEYGAGCFVSSLAAHEWGHNDGMEHDRDKANYPLTNYSYAWQCAGHGTIMNESVDRTTRHPLYSSPDIVIEGDPCGIAEQADNARLLREHMALAQEHARLDYAHWREMPIYGEVAITSHIDSVEQAEEGLDLYLTIERSGDISQATSVEFYTRSMTATAGEDFLPLTTRVTFDAGVQQQSVTVHIVDDAEGEDTETFEVGIRYPENLTITSVPIQVSLTSAEINLGQVSFEQASISVAETVSTISIPVIRLNSQQGELVVDYFTENGNATAGTDYASVSGQLVFSEGDDIQTITVPIMNNNRIDGDRRFTVNLRGDQIGEFGQITVNIRDDDKASSSGGGSMLLLNLWLLLMIWRRRYLTA</sequence>
<dbReference type="Proteomes" id="UP001520878">
    <property type="component" value="Unassembled WGS sequence"/>
</dbReference>
<keyword evidence="4" id="KW-0406">Ion transport</keyword>
<feature type="signal peptide" evidence="5">
    <location>
        <begin position="1"/>
        <end position="21"/>
    </location>
</feature>
<dbReference type="SMART" id="SM00237">
    <property type="entry name" value="Calx_beta"/>
    <property type="match status" value="2"/>
</dbReference>
<dbReference type="InterPro" id="IPR038081">
    <property type="entry name" value="CalX-like_sf"/>
</dbReference>
<dbReference type="PANTHER" id="PTHR11878:SF65">
    <property type="entry name" value="NA_CA-EXCHANGE PROTEIN, ISOFORM G"/>
    <property type="match status" value="1"/>
</dbReference>
<dbReference type="Gene3D" id="3.40.390.10">
    <property type="entry name" value="Collagenase (Catalytic Domain)"/>
    <property type="match status" value="1"/>
</dbReference>
<dbReference type="SUPFAM" id="SSF141072">
    <property type="entry name" value="CalX-like"/>
    <property type="match status" value="2"/>
</dbReference>
<evidence type="ECO:0000256" key="3">
    <source>
        <dbReference type="ARBA" id="ARBA00022837"/>
    </source>
</evidence>
<feature type="domain" description="Calx-beta" evidence="6">
    <location>
        <begin position="388"/>
        <end position="486"/>
    </location>
</feature>
<evidence type="ECO:0000259" key="6">
    <source>
        <dbReference type="SMART" id="SM00237"/>
    </source>
</evidence>
<keyword evidence="4" id="KW-0813">Transport</keyword>
<keyword evidence="2" id="KW-0677">Repeat</keyword>
<dbReference type="Pfam" id="PF03160">
    <property type="entry name" value="Calx-beta"/>
    <property type="match status" value="2"/>
</dbReference>
<dbReference type="InterPro" id="IPR051171">
    <property type="entry name" value="CaCA"/>
</dbReference>
<feature type="chain" id="PRO_5045679555" description="Calx-beta domain-containing protein" evidence="5">
    <location>
        <begin position="22"/>
        <end position="533"/>
    </location>
</feature>
<reference evidence="7 8" key="1">
    <citation type="submission" date="2021-10" db="EMBL/GenBank/DDBJ databases">
        <title>Draft genome of Aestuariibacter halophilus JC2043.</title>
        <authorList>
            <person name="Emsley S.A."/>
            <person name="Pfannmuller K.M."/>
            <person name="Ushijima B."/>
            <person name="Saw J.H."/>
            <person name="Videau P."/>
        </authorList>
    </citation>
    <scope>NUCLEOTIDE SEQUENCE [LARGE SCALE GENOMIC DNA]</scope>
    <source>
        <strain evidence="7 8">JC2043</strain>
    </source>
</reference>
<gene>
    <name evidence="7" type="ORF">LJ739_17875</name>
</gene>
<keyword evidence="1 5" id="KW-0732">Signal</keyword>
<evidence type="ECO:0000256" key="1">
    <source>
        <dbReference type="ARBA" id="ARBA00022729"/>
    </source>
</evidence>
<dbReference type="InterPro" id="IPR003644">
    <property type="entry name" value="Calx_beta"/>
</dbReference>
<dbReference type="Gene3D" id="2.60.40.2030">
    <property type="match status" value="2"/>
</dbReference>
<evidence type="ECO:0000313" key="7">
    <source>
        <dbReference type="EMBL" id="MCC2618129.1"/>
    </source>
</evidence>
<keyword evidence="3" id="KW-0106">Calcium</keyword>
<proteinExistence type="predicted"/>
<dbReference type="EMBL" id="JAJEWP010000007">
    <property type="protein sequence ID" value="MCC2618129.1"/>
    <property type="molecule type" value="Genomic_DNA"/>
</dbReference>